<comment type="caution">
    <text evidence="1">The sequence shown here is derived from an EMBL/GenBank/DDBJ whole genome shotgun (WGS) entry which is preliminary data.</text>
</comment>
<dbReference type="AlphaFoldDB" id="A0AAV5BXB0"/>
<proteinExistence type="predicted"/>
<accession>A0AAV5BXB0</accession>
<gene>
    <name evidence="1" type="primary">ga07324</name>
    <name evidence="1" type="ORF">PR202_ga07324</name>
</gene>
<sequence>MGCTIQNLAPCVFAAVPQKVRKQRTVGEALQAHDWSADIRGGLSMVGLFEYFQLWDTLHEFALSTDADVHVWRLGKCGEFTSKSAYQAFHNGSVTFEPWRRLWKSWLHRNAKFSFGWP</sequence>
<name>A0AAV5BXB0_ELECO</name>
<dbReference type="EMBL" id="BQKI01000003">
    <property type="protein sequence ID" value="GJM90991.1"/>
    <property type="molecule type" value="Genomic_DNA"/>
</dbReference>
<evidence type="ECO:0000313" key="1">
    <source>
        <dbReference type="EMBL" id="GJM90991.1"/>
    </source>
</evidence>
<dbReference type="Proteomes" id="UP001054889">
    <property type="component" value="Unassembled WGS sequence"/>
</dbReference>
<organism evidence="1 2">
    <name type="scientific">Eleusine coracana subsp. coracana</name>
    <dbReference type="NCBI Taxonomy" id="191504"/>
    <lineage>
        <taxon>Eukaryota</taxon>
        <taxon>Viridiplantae</taxon>
        <taxon>Streptophyta</taxon>
        <taxon>Embryophyta</taxon>
        <taxon>Tracheophyta</taxon>
        <taxon>Spermatophyta</taxon>
        <taxon>Magnoliopsida</taxon>
        <taxon>Liliopsida</taxon>
        <taxon>Poales</taxon>
        <taxon>Poaceae</taxon>
        <taxon>PACMAD clade</taxon>
        <taxon>Chloridoideae</taxon>
        <taxon>Cynodonteae</taxon>
        <taxon>Eleusininae</taxon>
        <taxon>Eleusine</taxon>
    </lineage>
</organism>
<protein>
    <submittedName>
        <fullName evidence="1">Uncharacterized protein</fullName>
    </submittedName>
</protein>
<evidence type="ECO:0000313" key="2">
    <source>
        <dbReference type="Proteomes" id="UP001054889"/>
    </source>
</evidence>
<reference evidence="1" key="1">
    <citation type="journal article" date="2018" name="DNA Res.">
        <title>Multiple hybrid de novo genome assembly of finger millet, an orphan allotetraploid crop.</title>
        <authorList>
            <person name="Hatakeyama M."/>
            <person name="Aluri S."/>
            <person name="Balachadran M.T."/>
            <person name="Sivarajan S.R."/>
            <person name="Patrignani A."/>
            <person name="Gruter S."/>
            <person name="Poveda L."/>
            <person name="Shimizu-Inatsugi R."/>
            <person name="Baeten J."/>
            <person name="Francoijs K.J."/>
            <person name="Nataraja K.N."/>
            <person name="Reddy Y.A.N."/>
            <person name="Phadnis S."/>
            <person name="Ravikumar R.L."/>
            <person name="Schlapbach R."/>
            <person name="Sreeman S.M."/>
            <person name="Shimizu K.K."/>
        </authorList>
    </citation>
    <scope>NUCLEOTIDE SEQUENCE</scope>
</reference>
<keyword evidence="2" id="KW-1185">Reference proteome</keyword>
<reference evidence="1" key="2">
    <citation type="submission" date="2021-12" db="EMBL/GenBank/DDBJ databases">
        <title>Resequencing data analysis of finger millet.</title>
        <authorList>
            <person name="Hatakeyama M."/>
            <person name="Aluri S."/>
            <person name="Balachadran M.T."/>
            <person name="Sivarajan S.R."/>
            <person name="Poveda L."/>
            <person name="Shimizu-Inatsugi R."/>
            <person name="Schlapbach R."/>
            <person name="Sreeman S.M."/>
            <person name="Shimizu K.K."/>
        </authorList>
    </citation>
    <scope>NUCLEOTIDE SEQUENCE</scope>
</reference>